<evidence type="ECO:0000256" key="6">
    <source>
        <dbReference type="ARBA" id="ARBA00022927"/>
    </source>
</evidence>
<dbReference type="PATRIC" id="fig|546269.5.peg.859"/>
<organism evidence="11 12">
    <name type="scientific">Filifactor alocis (strain ATCC 35896 / CCUG 47790 / D40 B5)</name>
    <name type="common">Fusobacterium alocis</name>
    <dbReference type="NCBI Taxonomy" id="546269"/>
    <lineage>
        <taxon>Bacteria</taxon>
        <taxon>Bacillati</taxon>
        <taxon>Bacillota</taxon>
        <taxon>Clostridia</taxon>
        <taxon>Peptostreptococcales</taxon>
        <taxon>Filifactoraceae</taxon>
        <taxon>Filifactor</taxon>
    </lineage>
</organism>
<keyword evidence="9 10" id="KW-0472">Membrane</keyword>
<dbReference type="KEGG" id="faa:HMPREF0389_01480"/>
<evidence type="ECO:0000256" key="9">
    <source>
        <dbReference type="ARBA" id="ARBA00023136"/>
    </source>
</evidence>
<dbReference type="NCBIfam" id="TIGR00739">
    <property type="entry name" value="yajC"/>
    <property type="match status" value="1"/>
</dbReference>
<proteinExistence type="inferred from homology"/>
<dbReference type="SMART" id="SM01323">
    <property type="entry name" value="YajC"/>
    <property type="match status" value="1"/>
</dbReference>
<gene>
    <name evidence="11" type="primary">yajC</name>
    <name evidence="11" type="ordered locus">HMPREF0389_01480</name>
</gene>
<accession>D6GTP1</accession>
<protein>
    <submittedName>
        <fullName evidence="11">Preprotein translocase, YajC subunit</fullName>
    </submittedName>
</protein>
<keyword evidence="7 10" id="KW-1133">Transmembrane helix</keyword>
<dbReference type="EMBL" id="CP002390">
    <property type="protein sequence ID" value="EFE27848.1"/>
    <property type="molecule type" value="Genomic_DNA"/>
</dbReference>
<dbReference type="Pfam" id="PF02699">
    <property type="entry name" value="YajC"/>
    <property type="match status" value="1"/>
</dbReference>
<comment type="subcellular location">
    <subcellularLocation>
        <location evidence="1">Cell membrane</location>
        <topology evidence="1">Single-pass membrane protein</topology>
    </subcellularLocation>
</comment>
<comment type="similarity">
    <text evidence="2">Belongs to the YajC family.</text>
</comment>
<keyword evidence="3" id="KW-0813">Transport</keyword>
<dbReference type="GO" id="GO:0005886">
    <property type="term" value="C:plasma membrane"/>
    <property type="evidence" value="ECO:0007669"/>
    <property type="project" value="UniProtKB-SubCell"/>
</dbReference>
<evidence type="ECO:0000256" key="2">
    <source>
        <dbReference type="ARBA" id="ARBA00006742"/>
    </source>
</evidence>
<evidence type="ECO:0000313" key="12">
    <source>
        <dbReference type="Proteomes" id="UP000007468"/>
    </source>
</evidence>
<dbReference type="PANTHER" id="PTHR33909:SF1">
    <property type="entry name" value="SEC TRANSLOCON ACCESSORY COMPLEX SUBUNIT YAJC"/>
    <property type="match status" value="1"/>
</dbReference>
<dbReference type="InterPro" id="IPR003849">
    <property type="entry name" value="Preprotein_translocase_YajC"/>
</dbReference>
<dbReference type="GO" id="GO:0015031">
    <property type="term" value="P:protein transport"/>
    <property type="evidence" value="ECO:0007669"/>
    <property type="project" value="UniProtKB-KW"/>
</dbReference>
<keyword evidence="6" id="KW-0653">Protein transport</keyword>
<evidence type="ECO:0000256" key="5">
    <source>
        <dbReference type="ARBA" id="ARBA00022692"/>
    </source>
</evidence>
<dbReference type="PRINTS" id="PR01853">
    <property type="entry name" value="YAJCTRNLCASE"/>
</dbReference>
<dbReference type="STRING" id="546269.HMPREF0389_01480"/>
<evidence type="ECO:0000256" key="10">
    <source>
        <dbReference type="SAM" id="Phobius"/>
    </source>
</evidence>
<keyword evidence="12" id="KW-1185">Reference proteome</keyword>
<sequence length="92" mass="10497">MTKMTTQQLLSYGLPFFLLGIFYILLIRPQQQKDKQVRVMRENLKVGDEITTIGGINGRIVKLSDTSATIEVGSDRTKLTIERWGIGRKNEK</sequence>
<evidence type="ECO:0000256" key="7">
    <source>
        <dbReference type="ARBA" id="ARBA00022989"/>
    </source>
</evidence>
<reference evidence="12" key="1">
    <citation type="submission" date="2010-12" db="EMBL/GenBank/DDBJ databases">
        <title>The genome sequence of Filifactor alocis strain ATCC 35896.</title>
        <authorList>
            <consortium name="The Broad Institute Genome Sequencing Platform"/>
            <person name="Ward D."/>
            <person name="Earl A."/>
            <person name="Feldgarden M."/>
            <person name="Young S.K."/>
            <person name="Gargeya S."/>
            <person name="Zeng Q."/>
            <person name="Alvarado L."/>
            <person name="Berlin A."/>
            <person name="Bochicchio J."/>
            <person name="Chapman S.B."/>
            <person name="Chen Z."/>
            <person name="Freedman E."/>
            <person name="Gellesch M."/>
            <person name="Goldberg J."/>
            <person name="Griggs A."/>
            <person name="Gujja S."/>
            <person name="Heilman E."/>
            <person name="Heiman D."/>
            <person name="Howarth C."/>
            <person name="Mehta T."/>
            <person name="Neiman D."/>
            <person name="Pearson M."/>
            <person name="Roberts A."/>
            <person name="Saif S."/>
            <person name="Shea T."/>
            <person name="Shenoy N."/>
            <person name="Sisk P."/>
            <person name="Stolte C."/>
            <person name="Sykes S."/>
            <person name="White J."/>
            <person name="Yandava C."/>
            <person name="Izard J."/>
            <person name="Blanton J.M."/>
            <person name="Baranova O.V."/>
            <person name="Tanner A.C."/>
            <person name="Dewhirst F.E."/>
            <person name="Haas B."/>
            <person name="Nusbaum C."/>
            <person name="Birren B."/>
        </authorList>
    </citation>
    <scope>NUCLEOTIDE SEQUENCE [LARGE SCALE GENOMIC DNA]</scope>
    <source>
        <strain evidence="12">ATCC 35896 / D40 B5</strain>
    </source>
</reference>
<keyword evidence="5 10" id="KW-0812">Transmembrane</keyword>
<evidence type="ECO:0000313" key="11">
    <source>
        <dbReference type="EMBL" id="EFE27848.1"/>
    </source>
</evidence>
<evidence type="ECO:0000256" key="1">
    <source>
        <dbReference type="ARBA" id="ARBA00004162"/>
    </source>
</evidence>
<dbReference type="PANTHER" id="PTHR33909">
    <property type="entry name" value="SEC TRANSLOCON ACCESSORY COMPLEX SUBUNIT YAJC"/>
    <property type="match status" value="1"/>
</dbReference>
<name>D6GTP1_FILAD</name>
<evidence type="ECO:0000256" key="4">
    <source>
        <dbReference type="ARBA" id="ARBA00022475"/>
    </source>
</evidence>
<dbReference type="eggNOG" id="COG1862">
    <property type="taxonomic scope" value="Bacteria"/>
</dbReference>
<evidence type="ECO:0000256" key="3">
    <source>
        <dbReference type="ARBA" id="ARBA00022448"/>
    </source>
</evidence>
<evidence type="ECO:0000256" key="8">
    <source>
        <dbReference type="ARBA" id="ARBA00023010"/>
    </source>
</evidence>
<dbReference type="AlphaFoldDB" id="D6GTP1"/>
<dbReference type="Proteomes" id="UP000007468">
    <property type="component" value="Chromosome"/>
</dbReference>
<keyword evidence="4" id="KW-1003">Cell membrane</keyword>
<keyword evidence="8" id="KW-0811">Translocation</keyword>
<feature type="transmembrane region" description="Helical" evidence="10">
    <location>
        <begin position="12"/>
        <end position="28"/>
    </location>
</feature>